<evidence type="ECO:0000313" key="12">
    <source>
        <dbReference type="Proteomes" id="UP000759103"/>
    </source>
</evidence>
<feature type="modified residue" description="4-aspartylphosphate" evidence="6">
    <location>
        <position position="635"/>
    </location>
</feature>
<dbReference type="Proteomes" id="UP000759103">
    <property type="component" value="Unassembled WGS sequence"/>
</dbReference>
<dbReference type="Pfam" id="PF02518">
    <property type="entry name" value="HATPase_c"/>
    <property type="match status" value="1"/>
</dbReference>
<dbReference type="PRINTS" id="PR00344">
    <property type="entry name" value="BCTRLSENSOR"/>
</dbReference>
<dbReference type="Pfam" id="PF01590">
    <property type="entry name" value="GAF"/>
    <property type="match status" value="1"/>
</dbReference>
<evidence type="ECO:0000256" key="4">
    <source>
        <dbReference type="ARBA" id="ARBA00022679"/>
    </source>
</evidence>
<dbReference type="CDD" id="cd00130">
    <property type="entry name" value="PAS"/>
    <property type="match status" value="1"/>
</dbReference>
<dbReference type="SUPFAM" id="SSF47384">
    <property type="entry name" value="Homodimeric domain of signal transducing histidine kinase"/>
    <property type="match status" value="1"/>
</dbReference>
<dbReference type="SUPFAM" id="SSF55874">
    <property type="entry name" value="ATPase domain of HSP90 chaperone/DNA topoisomerase II/histidine kinase"/>
    <property type="match status" value="1"/>
</dbReference>
<dbReference type="InterPro" id="IPR000014">
    <property type="entry name" value="PAS"/>
</dbReference>
<dbReference type="InterPro" id="IPR005467">
    <property type="entry name" value="His_kinase_dom"/>
</dbReference>
<dbReference type="SUPFAM" id="SSF55785">
    <property type="entry name" value="PYP-like sensor domain (PAS domain)"/>
    <property type="match status" value="1"/>
</dbReference>
<evidence type="ECO:0000259" key="8">
    <source>
        <dbReference type="PROSITE" id="PS50109"/>
    </source>
</evidence>
<evidence type="ECO:0000256" key="2">
    <source>
        <dbReference type="ARBA" id="ARBA00012438"/>
    </source>
</evidence>
<dbReference type="CDD" id="cd00082">
    <property type="entry name" value="HisKA"/>
    <property type="match status" value="1"/>
</dbReference>
<dbReference type="PANTHER" id="PTHR43065:SF42">
    <property type="entry name" value="TWO-COMPONENT SENSOR PPRA"/>
    <property type="match status" value="1"/>
</dbReference>
<dbReference type="InterPro" id="IPR001610">
    <property type="entry name" value="PAC"/>
</dbReference>
<keyword evidence="3 6" id="KW-0597">Phosphoprotein</keyword>
<dbReference type="InterPro" id="IPR035965">
    <property type="entry name" value="PAS-like_dom_sf"/>
</dbReference>
<dbReference type="EC" id="2.7.13.3" evidence="2"/>
<dbReference type="Gene3D" id="3.40.50.2300">
    <property type="match status" value="1"/>
</dbReference>
<evidence type="ECO:0000256" key="3">
    <source>
        <dbReference type="ARBA" id="ARBA00022553"/>
    </source>
</evidence>
<comment type="catalytic activity">
    <reaction evidence="1">
        <text>ATP + protein L-histidine = ADP + protein N-phospho-L-histidine.</text>
        <dbReference type="EC" id="2.7.13.3"/>
    </reaction>
</comment>
<dbReference type="PROSITE" id="PS50110">
    <property type="entry name" value="RESPONSE_REGULATORY"/>
    <property type="match status" value="1"/>
</dbReference>
<dbReference type="Gene3D" id="2.10.70.100">
    <property type="match status" value="1"/>
</dbReference>
<dbReference type="InterPro" id="IPR003661">
    <property type="entry name" value="HisK_dim/P_dom"/>
</dbReference>
<keyword evidence="5" id="KW-0418">Kinase</keyword>
<dbReference type="SUPFAM" id="SSF52172">
    <property type="entry name" value="CheY-like"/>
    <property type="match status" value="1"/>
</dbReference>
<accession>A0ABS7BM75</accession>
<feature type="domain" description="PAC" evidence="10">
    <location>
        <begin position="84"/>
        <end position="136"/>
    </location>
</feature>
<dbReference type="Gene3D" id="3.30.565.10">
    <property type="entry name" value="Histidine kinase-like ATPase, C-terminal domain"/>
    <property type="match status" value="1"/>
</dbReference>
<dbReference type="InterPro" id="IPR036890">
    <property type="entry name" value="HATPase_C_sf"/>
</dbReference>
<dbReference type="PROSITE" id="PS50113">
    <property type="entry name" value="PAC"/>
    <property type="match status" value="1"/>
</dbReference>
<dbReference type="Gene3D" id="3.30.450.40">
    <property type="match status" value="1"/>
</dbReference>
<dbReference type="SMART" id="SM00086">
    <property type="entry name" value="PAC"/>
    <property type="match status" value="1"/>
</dbReference>
<dbReference type="InterPro" id="IPR001789">
    <property type="entry name" value="Sig_transdc_resp-reg_receiver"/>
</dbReference>
<keyword evidence="4" id="KW-0808">Transferase</keyword>
<reference evidence="11 12" key="1">
    <citation type="submission" date="2021-07" db="EMBL/GenBank/DDBJ databases">
        <title>Sphingomonas sp.</title>
        <authorList>
            <person name="Feng G."/>
            <person name="Li J."/>
            <person name="Pan M."/>
        </authorList>
    </citation>
    <scope>NUCLEOTIDE SEQUENCE [LARGE SCALE GENOMIC DNA]</scope>
    <source>
        <strain evidence="11 12">RRHST34</strain>
    </source>
</reference>
<feature type="domain" description="Response regulatory" evidence="9">
    <location>
        <begin position="585"/>
        <end position="701"/>
    </location>
</feature>
<sequence length="703" mass="75648">MTQPPVSTPRPRAPAEAPSIGRWDWDIRADRVTSDIGFAALYGVAPELARDGAPIADFFGGIHPDDLPRVREAIDHSIASGAPFEAEYRLVDADGRTRWVAAQGRVDRDAEGAPVHFPGVSFDIDQRKRAELRLAALVELGDRLREPGDAGDLALAAAKVLGRALDVSRAGYGVVDAAAETITTERAFCGPGIDPLPAVLHFRDYGSYIEDLKRGVTVAIEDVRLDPRTRDTAEGLRQLAAMSFINMPVTEQGGFVALLYLNHAHPRRWTDEEQAFVREVAERTRDAVERRRAERELADLTAHLEQEVEARTSELMRAEEQLRQAQKMEAVGQLTGGLAHDFNNLLTGISGALEMIQVRVAQGRVAELDRYVTAAQGATRRAAALTHRLLAFSRRQTLDPRPTDVNRLVSDMEDLVRRTVGPAITLEVVGAAGLWDALVDPNQLENALLNLCINARDAMPEGGRITIETANRWLDERGGRERDLPPGQYLSLCVSDTGTGMTPEVQARAFDPFYTTKPLGEGTGLGLSMIYGFARQSGGQARIYSEVGQGTTLCIYLPRYYGDAGGEEEAALPLDQAPAAQGTPVVLVVDDEPTIRMLVVEVLAGLGYATLEAGDGAAALRLLGAGARPDLLVTDVGLPGQMNGRQVADAALALMPALKVLFITGYAENAVIGGGQLAPNMGLLTKPFAMEALAGKVRALLAG</sequence>
<dbReference type="InterPro" id="IPR013655">
    <property type="entry name" value="PAS_fold_3"/>
</dbReference>
<evidence type="ECO:0000259" key="9">
    <source>
        <dbReference type="PROSITE" id="PS50110"/>
    </source>
</evidence>
<proteinExistence type="predicted"/>
<organism evidence="11 12">
    <name type="scientific">Sphingomonas citri</name>
    <dbReference type="NCBI Taxonomy" id="2862499"/>
    <lineage>
        <taxon>Bacteria</taxon>
        <taxon>Pseudomonadati</taxon>
        <taxon>Pseudomonadota</taxon>
        <taxon>Alphaproteobacteria</taxon>
        <taxon>Sphingomonadales</taxon>
        <taxon>Sphingomonadaceae</taxon>
        <taxon>Sphingomonas</taxon>
    </lineage>
</organism>
<dbReference type="InterPro" id="IPR036097">
    <property type="entry name" value="HisK_dim/P_sf"/>
</dbReference>
<gene>
    <name evidence="11" type="ORF">KZ820_07780</name>
</gene>
<dbReference type="InterPro" id="IPR029016">
    <property type="entry name" value="GAF-like_dom_sf"/>
</dbReference>
<dbReference type="SMART" id="SM00387">
    <property type="entry name" value="HATPase_c"/>
    <property type="match status" value="1"/>
</dbReference>
<dbReference type="SUPFAM" id="SSF55781">
    <property type="entry name" value="GAF domain-like"/>
    <property type="match status" value="1"/>
</dbReference>
<dbReference type="SMART" id="SM00065">
    <property type="entry name" value="GAF"/>
    <property type="match status" value="1"/>
</dbReference>
<dbReference type="EMBL" id="JAHXZN010000001">
    <property type="protein sequence ID" value="MBW6530633.1"/>
    <property type="molecule type" value="Genomic_DNA"/>
</dbReference>
<dbReference type="PANTHER" id="PTHR43065">
    <property type="entry name" value="SENSOR HISTIDINE KINASE"/>
    <property type="match status" value="1"/>
</dbReference>
<dbReference type="Gene3D" id="1.10.287.130">
    <property type="match status" value="1"/>
</dbReference>
<dbReference type="Pfam" id="PF00512">
    <property type="entry name" value="HisKA"/>
    <property type="match status" value="1"/>
</dbReference>
<dbReference type="Gene3D" id="3.30.450.20">
    <property type="entry name" value="PAS domain"/>
    <property type="match status" value="1"/>
</dbReference>
<dbReference type="SMART" id="SM00448">
    <property type="entry name" value="REC"/>
    <property type="match status" value="1"/>
</dbReference>
<dbReference type="InterPro" id="IPR003594">
    <property type="entry name" value="HATPase_dom"/>
</dbReference>
<dbReference type="InterPro" id="IPR004358">
    <property type="entry name" value="Sig_transdc_His_kin-like_C"/>
</dbReference>
<keyword evidence="12" id="KW-1185">Reference proteome</keyword>
<feature type="domain" description="Histidine kinase" evidence="8">
    <location>
        <begin position="337"/>
        <end position="561"/>
    </location>
</feature>
<evidence type="ECO:0000256" key="6">
    <source>
        <dbReference type="PROSITE-ProRule" id="PRU00169"/>
    </source>
</evidence>
<evidence type="ECO:0000313" key="11">
    <source>
        <dbReference type="EMBL" id="MBW6530633.1"/>
    </source>
</evidence>
<dbReference type="PROSITE" id="PS50109">
    <property type="entry name" value="HIS_KIN"/>
    <property type="match status" value="1"/>
</dbReference>
<keyword evidence="7" id="KW-0175">Coiled coil</keyword>
<dbReference type="CDD" id="cd18161">
    <property type="entry name" value="REC_hyHK_blue-like"/>
    <property type="match status" value="1"/>
</dbReference>
<dbReference type="NCBIfam" id="TIGR00229">
    <property type="entry name" value="sensory_box"/>
    <property type="match status" value="1"/>
</dbReference>
<evidence type="ECO:0000256" key="7">
    <source>
        <dbReference type="SAM" id="Coils"/>
    </source>
</evidence>
<dbReference type="InterPro" id="IPR000700">
    <property type="entry name" value="PAS-assoc_C"/>
</dbReference>
<feature type="coiled-coil region" evidence="7">
    <location>
        <begin position="290"/>
        <end position="328"/>
    </location>
</feature>
<evidence type="ECO:0000256" key="1">
    <source>
        <dbReference type="ARBA" id="ARBA00000085"/>
    </source>
</evidence>
<dbReference type="SMART" id="SM00388">
    <property type="entry name" value="HisKA"/>
    <property type="match status" value="1"/>
</dbReference>
<dbReference type="InterPro" id="IPR003018">
    <property type="entry name" value="GAF"/>
</dbReference>
<comment type="caution">
    <text evidence="11">The sequence shown here is derived from an EMBL/GenBank/DDBJ whole genome shotgun (WGS) entry which is preliminary data.</text>
</comment>
<dbReference type="InterPro" id="IPR011006">
    <property type="entry name" value="CheY-like_superfamily"/>
</dbReference>
<dbReference type="CDD" id="cd16919">
    <property type="entry name" value="HATPase_CckA-like"/>
    <property type="match status" value="1"/>
</dbReference>
<protein>
    <recommendedName>
        <fullName evidence="2">histidine kinase</fullName>
        <ecNumber evidence="2">2.7.13.3</ecNumber>
    </recommendedName>
</protein>
<dbReference type="Pfam" id="PF00072">
    <property type="entry name" value="Response_reg"/>
    <property type="match status" value="1"/>
</dbReference>
<evidence type="ECO:0000256" key="5">
    <source>
        <dbReference type="ARBA" id="ARBA00022777"/>
    </source>
</evidence>
<dbReference type="Pfam" id="PF08447">
    <property type="entry name" value="PAS_3"/>
    <property type="match status" value="1"/>
</dbReference>
<evidence type="ECO:0000259" key="10">
    <source>
        <dbReference type="PROSITE" id="PS50113"/>
    </source>
</evidence>
<dbReference type="RefSeq" id="WP_219747958.1">
    <property type="nucleotide sequence ID" value="NZ_JAHXZN010000001.1"/>
</dbReference>
<name>A0ABS7BM75_9SPHN</name>